<reference evidence="1" key="1">
    <citation type="journal article" date="2021" name="PeerJ">
        <title>Extensive microbial diversity within the chicken gut microbiome revealed by metagenomics and culture.</title>
        <authorList>
            <person name="Gilroy R."/>
            <person name="Ravi A."/>
            <person name="Getino M."/>
            <person name="Pursley I."/>
            <person name="Horton D.L."/>
            <person name="Alikhan N.F."/>
            <person name="Baker D."/>
            <person name="Gharbi K."/>
            <person name="Hall N."/>
            <person name="Watson M."/>
            <person name="Adriaenssens E.M."/>
            <person name="Foster-Nyarko E."/>
            <person name="Jarju S."/>
            <person name="Secka A."/>
            <person name="Antonio M."/>
            <person name="Oren A."/>
            <person name="Chaudhuri R.R."/>
            <person name="La Ragione R."/>
            <person name="Hildebrand F."/>
            <person name="Pallen M.J."/>
        </authorList>
    </citation>
    <scope>NUCLEOTIDE SEQUENCE</scope>
    <source>
        <strain evidence="1">USASDec5-558</strain>
    </source>
</reference>
<dbReference type="GO" id="GO:0008897">
    <property type="term" value="F:holo-[acyl-carrier-protein] synthase activity"/>
    <property type="evidence" value="ECO:0007669"/>
    <property type="project" value="InterPro"/>
</dbReference>
<protein>
    <recommendedName>
        <fullName evidence="3">4'-phosphopantetheinyl transferase</fullName>
    </recommendedName>
</protein>
<proteinExistence type="predicted"/>
<organism evidence="1 2">
    <name type="scientific">Candidatus Anaerobiospirillum pullistercoris</name>
    <dbReference type="NCBI Taxonomy" id="2838452"/>
    <lineage>
        <taxon>Bacteria</taxon>
        <taxon>Pseudomonadati</taxon>
        <taxon>Pseudomonadota</taxon>
        <taxon>Gammaproteobacteria</taxon>
        <taxon>Aeromonadales</taxon>
        <taxon>Succinivibrionaceae</taxon>
        <taxon>Anaerobiospirillum</taxon>
    </lineage>
</organism>
<dbReference type="Gene3D" id="3.90.470.20">
    <property type="entry name" value="4'-phosphopantetheinyl transferase domain"/>
    <property type="match status" value="1"/>
</dbReference>
<dbReference type="InterPro" id="IPR037143">
    <property type="entry name" value="4-PPantetheinyl_Trfase_dom_sf"/>
</dbReference>
<reference evidence="1" key="2">
    <citation type="submission" date="2021-04" db="EMBL/GenBank/DDBJ databases">
        <authorList>
            <person name="Gilroy R."/>
        </authorList>
    </citation>
    <scope>NUCLEOTIDE SEQUENCE</scope>
    <source>
        <strain evidence="1">USASDec5-558</strain>
    </source>
</reference>
<evidence type="ECO:0000313" key="1">
    <source>
        <dbReference type="EMBL" id="HIX57614.1"/>
    </source>
</evidence>
<dbReference type="AlphaFoldDB" id="A0A9D1WEC7"/>
<dbReference type="GO" id="GO:0000287">
    <property type="term" value="F:magnesium ion binding"/>
    <property type="evidence" value="ECO:0007669"/>
    <property type="project" value="InterPro"/>
</dbReference>
<sequence>MPEVYVGPIAALYEVYKDELKGESELLAALSSHAPQRAKSLGAGRALLKYALRHHCLLDQGALLPPLVLGRLGKPSLQWPQGSRGCGWDFNLSHSNGLLALTLGQGAMGIDLELCALKRLTPMLLNKILDPAERRICALLGATSYTASRGDPSVRAGWVTRGTSAGGVCAGGYLQQAEETPLTAEQLMVQMPNDEEAQELYSAAWQKLLCPKTLRPIQRQSIWWTQQWTLRECVLKILGQSIFAYDQLTLDVHNLSIKMEGLPQGTVHCVALRTQDYLDISSSVRVPAPCELAVTENDMQWVLSVFVPEGDSLQLKLWNGQNWSNFAGSALCTYHSGAHVA</sequence>
<comment type="caution">
    <text evidence="1">The sequence shown here is derived from an EMBL/GenBank/DDBJ whole genome shotgun (WGS) entry which is preliminary data.</text>
</comment>
<name>A0A9D1WEC7_9GAMM</name>
<evidence type="ECO:0008006" key="3">
    <source>
        <dbReference type="Google" id="ProtNLM"/>
    </source>
</evidence>
<dbReference type="EMBL" id="DXEV01000180">
    <property type="protein sequence ID" value="HIX57614.1"/>
    <property type="molecule type" value="Genomic_DNA"/>
</dbReference>
<gene>
    <name evidence="1" type="ORF">H9850_09125</name>
</gene>
<evidence type="ECO:0000313" key="2">
    <source>
        <dbReference type="Proteomes" id="UP000886829"/>
    </source>
</evidence>
<accession>A0A9D1WEC7</accession>
<dbReference type="Proteomes" id="UP000886829">
    <property type="component" value="Unassembled WGS sequence"/>
</dbReference>
<dbReference type="SUPFAM" id="SSF56214">
    <property type="entry name" value="4'-phosphopantetheinyl transferase"/>
    <property type="match status" value="1"/>
</dbReference>